<evidence type="ECO:0000256" key="1">
    <source>
        <dbReference type="SAM" id="SignalP"/>
    </source>
</evidence>
<accession>A0AAN8ZYA8</accession>
<feature type="chain" id="PRO_5042831324" evidence="1">
    <location>
        <begin position="26"/>
        <end position="152"/>
    </location>
</feature>
<sequence>MKVLRTIDMLRRVLLICTLAHAISASRPSVRHYYPGEDMLKVLLPETQDDGANNIVSSTTDLLPEITRIFEHIEGDQNSVGPHHLIRTSNLVPGSEPVPRKLVKLHAHKHSREGDRAQMLGQSAAQAILPSAWSFIHSLSNLKDFEIMLRHG</sequence>
<proteinExistence type="predicted"/>
<organism evidence="2 3">
    <name type="scientific">Halocaridina rubra</name>
    <name type="common">Hawaiian red shrimp</name>
    <dbReference type="NCBI Taxonomy" id="373956"/>
    <lineage>
        <taxon>Eukaryota</taxon>
        <taxon>Metazoa</taxon>
        <taxon>Ecdysozoa</taxon>
        <taxon>Arthropoda</taxon>
        <taxon>Crustacea</taxon>
        <taxon>Multicrustacea</taxon>
        <taxon>Malacostraca</taxon>
        <taxon>Eumalacostraca</taxon>
        <taxon>Eucarida</taxon>
        <taxon>Decapoda</taxon>
        <taxon>Pleocyemata</taxon>
        <taxon>Caridea</taxon>
        <taxon>Atyoidea</taxon>
        <taxon>Atyidae</taxon>
        <taxon>Halocaridina</taxon>
    </lineage>
</organism>
<keyword evidence="3" id="KW-1185">Reference proteome</keyword>
<evidence type="ECO:0000313" key="2">
    <source>
        <dbReference type="EMBL" id="KAK7073116.1"/>
    </source>
</evidence>
<evidence type="ECO:0000313" key="3">
    <source>
        <dbReference type="Proteomes" id="UP001381693"/>
    </source>
</evidence>
<keyword evidence="1" id="KW-0732">Signal</keyword>
<protein>
    <submittedName>
        <fullName evidence="2">Uncharacterized protein</fullName>
    </submittedName>
</protein>
<comment type="caution">
    <text evidence="2">The sequence shown here is derived from an EMBL/GenBank/DDBJ whole genome shotgun (WGS) entry which is preliminary data.</text>
</comment>
<dbReference type="AlphaFoldDB" id="A0AAN8ZYA8"/>
<dbReference type="Proteomes" id="UP001381693">
    <property type="component" value="Unassembled WGS sequence"/>
</dbReference>
<name>A0AAN8ZYA8_HALRR</name>
<dbReference type="EMBL" id="JAXCGZ010013253">
    <property type="protein sequence ID" value="KAK7073116.1"/>
    <property type="molecule type" value="Genomic_DNA"/>
</dbReference>
<gene>
    <name evidence="2" type="ORF">SK128_013397</name>
</gene>
<feature type="signal peptide" evidence="1">
    <location>
        <begin position="1"/>
        <end position="25"/>
    </location>
</feature>
<reference evidence="2 3" key="1">
    <citation type="submission" date="2023-11" db="EMBL/GenBank/DDBJ databases">
        <title>Halocaridina rubra genome assembly.</title>
        <authorList>
            <person name="Smith C."/>
        </authorList>
    </citation>
    <scope>NUCLEOTIDE SEQUENCE [LARGE SCALE GENOMIC DNA]</scope>
    <source>
        <strain evidence="2">EP-1</strain>
        <tissue evidence="2">Whole</tissue>
    </source>
</reference>